<protein>
    <submittedName>
        <fullName evidence="1">Uncharacterized protein</fullName>
    </submittedName>
</protein>
<reference evidence="1" key="1">
    <citation type="submission" date="2014-11" db="EMBL/GenBank/DDBJ databases">
        <authorList>
            <person name="Amaro Gonzalez C."/>
        </authorList>
    </citation>
    <scope>NUCLEOTIDE SEQUENCE</scope>
</reference>
<organism evidence="1">
    <name type="scientific">Anguilla anguilla</name>
    <name type="common">European freshwater eel</name>
    <name type="synonym">Muraena anguilla</name>
    <dbReference type="NCBI Taxonomy" id="7936"/>
    <lineage>
        <taxon>Eukaryota</taxon>
        <taxon>Metazoa</taxon>
        <taxon>Chordata</taxon>
        <taxon>Craniata</taxon>
        <taxon>Vertebrata</taxon>
        <taxon>Euteleostomi</taxon>
        <taxon>Actinopterygii</taxon>
        <taxon>Neopterygii</taxon>
        <taxon>Teleostei</taxon>
        <taxon>Anguilliformes</taxon>
        <taxon>Anguillidae</taxon>
        <taxon>Anguilla</taxon>
    </lineage>
</organism>
<dbReference type="EMBL" id="GBXM01028005">
    <property type="protein sequence ID" value="JAH80572.1"/>
    <property type="molecule type" value="Transcribed_RNA"/>
</dbReference>
<reference evidence="1" key="2">
    <citation type="journal article" date="2015" name="Fish Shellfish Immunol.">
        <title>Early steps in the European eel (Anguilla anguilla)-Vibrio vulnificus interaction in the gills: Role of the RtxA13 toxin.</title>
        <authorList>
            <person name="Callol A."/>
            <person name="Pajuelo D."/>
            <person name="Ebbesson L."/>
            <person name="Teles M."/>
            <person name="MacKenzie S."/>
            <person name="Amaro C."/>
        </authorList>
    </citation>
    <scope>NUCLEOTIDE SEQUENCE</scope>
</reference>
<name>A0A0E9VRD4_ANGAN</name>
<dbReference type="AlphaFoldDB" id="A0A0E9VRD4"/>
<evidence type="ECO:0000313" key="1">
    <source>
        <dbReference type="EMBL" id="JAH80572.1"/>
    </source>
</evidence>
<proteinExistence type="predicted"/>
<accession>A0A0E9VRD4</accession>
<sequence>MHAQTLPYFLCVLYLKQNNTPPSHIQLQHFSSKTQEVACKFRRILCHNRHSKRKAKQS</sequence>